<comment type="caution">
    <text evidence="2">The sequence shown here is derived from an EMBL/GenBank/DDBJ whole genome shotgun (WGS) entry which is preliminary data.</text>
</comment>
<proteinExistence type="predicted"/>
<protein>
    <submittedName>
        <fullName evidence="2">Uncharacterized protein</fullName>
    </submittedName>
</protein>
<organism evidence="2 3">
    <name type="scientific">Lithospermum erythrorhizon</name>
    <name type="common">Purple gromwell</name>
    <name type="synonym">Lithospermum officinale var. erythrorhizon</name>
    <dbReference type="NCBI Taxonomy" id="34254"/>
    <lineage>
        <taxon>Eukaryota</taxon>
        <taxon>Viridiplantae</taxon>
        <taxon>Streptophyta</taxon>
        <taxon>Embryophyta</taxon>
        <taxon>Tracheophyta</taxon>
        <taxon>Spermatophyta</taxon>
        <taxon>Magnoliopsida</taxon>
        <taxon>eudicotyledons</taxon>
        <taxon>Gunneridae</taxon>
        <taxon>Pentapetalae</taxon>
        <taxon>asterids</taxon>
        <taxon>lamiids</taxon>
        <taxon>Boraginales</taxon>
        <taxon>Boraginaceae</taxon>
        <taxon>Boraginoideae</taxon>
        <taxon>Lithospermeae</taxon>
        <taxon>Lithospermum</taxon>
    </lineage>
</organism>
<evidence type="ECO:0000256" key="1">
    <source>
        <dbReference type="SAM" id="MobiDB-lite"/>
    </source>
</evidence>
<dbReference type="EMBL" id="BAABME010007993">
    <property type="protein sequence ID" value="GAA0172172.1"/>
    <property type="molecule type" value="Genomic_DNA"/>
</dbReference>
<sequence>MESNVDTSMVNVSGVAVVLSVVSGDAAGVVAGQSLPPFVPGVGAGSSGLPLGSSWLPLGSSVLTQGSSRLPLGSSGLPRGSSGVGQGASDDGSSSGGQGGVPPAFVTTVTLPLQPPNVPVM</sequence>
<feature type="compositionally biased region" description="Low complexity" evidence="1">
    <location>
        <begin position="67"/>
        <end position="93"/>
    </location>
</feature>
<accession>A0AAV3RB00</accession>
<reference evidence="2 3" key="1">
    <citation type="submission" date="2024-01" db="EMBL/GenBank/DDBJ databases">
        <title>The complete chloroplast genome sequence of Lithospermum erythrorhizon: insights into the phylogenetic relationship among Boraginaceae species and the maternal lineages of purple gromwells.</title>
        <authorList>
            <person name="Okada T."/>
            <person name="Watanabe K."/>
        </authorList>
    </citation>
    <scope>NUCLEOTIDE SEQUENCE [LARGE SCALE GENOMIC DNA]</scope>
</reference>
<keyword evidence="3" id="KW-1185">Reference proteome</keyword>
<evidence type="ECO:0000313" key="3">
    <source>
        <dbReference type="Proteomes" id="UP001454036"/>
    </source>
</evidence>
<name>A0AAV3RB00_LITER</name>
<feature type="region of interest" description="Disordered" evidence="1">
    <location>
        <begin position="67"/>
        <end position="121"/>
    </location>
</feature>
<dbReference type="Proteomes" id="UP001454036">
    <property type="component" value="Unassembled WGS sequence"/>
</dbReference>
<gene>
    <name evidence="2" type="ORF">LIER_26051</name>
</gene>
<evidence type="ECO:0000313" key="2">
    <source>
        <dbReference type="EMBL" id="GAA0172172.1"/>
    </source>
</evidence>
<dbReference type="AlphaFoldDB" id="A0AAV3RB00"/>